<reference evidence="1" key="1">
    <citation type="journal article" date="2009" name="PLoS Genet.">
        <title>Sequencing, mapping, and analysis of 27,455 maize full-length cDNAs.</title>
        <authorList>
            <person name="Soderlund C."/>
            <person name="Descour A."/>
            <person name="Kudrna D."/>
            <person name="Bomhoff M."/>
            <person name="Boyd L."/>
            <person name="Currie J."/>
            <person name="Angelova A."/>
            <person name="Collura K."/>
            <person name="Wissotski M."/>
            <person name="Ashley E."/>
            <person name="Morrow D."/>
            <person name="Fernandes J."/>
            <person name="Walbot V."/>
            <person name="Yu Y."/>
        </authorList>
    </citation>
    <scope>NUCLEOTIDE SEQUENCE</scope>
    <source>
        <strain evidence="1">B73</strain>
    </source>
</reference>
<proteinExistence type="evidence at transcript level"/>
<reference evidence="1" key="2">
    <citation type="submission" date="2012-06" db="EMBL/GenBank/DDBJ databases">
        <authorList>
            <person name="Yu Y."/>
            <person name="Currie J."/>
            <person name="Lomeli R."/>
            <person name="Angelova A."/>
            <person name="Collura K."/>
            <person name="Wissotski M."/>
            <person name="Campos D."/>
            <person name="Kudrna D."/>
            <person name="Golser W."/>
            <person name="Ashely E."/>
            <person name="Descour A."/>
            <person name="Fernandes J."/>
            <person name="Soderlund C."/>
            <person name="Walbot V."/>
        </authorList>
    </citation>
    <scope>NUCLEOTIDE SEQUENCE</scope>
    <source>
        <strain evidence="1">B73</strain>
    </source>
</reference>
<organism evidence="1">
    <name type="scientific">Zea mays</name>
    <name type="common">Maize</name>
    <dbReference type="NCBI Taxonomy" id="4577"/>
    <lineage>
        <taxon>Eukaryota</taxon>
        <taxon>Viridiplantae</taxon>
        <taxon>Streptophyta</taxon>
        <taxon>Embryophyta</taxon>
        <taxon>Tracheophyta</taxon>
        <taxon>Spermatophyta</taxon>
        <taxon>Magnoliopsida</taxon>
        <taxon>Liliopsida</taxon>
        <taxon>Poales</taxon>
        <taxon>Poaceae</taxon>
        <taxon>PACMAD clade</taxon>
        <taxon>Panicoideae</taxon>
        <taxon>Andropogonodae</taxon>
        <taxon>Andropogoneae</taxon>
        <taxon>Tripsacinae</taxon>
        <taxon>Zea</taxon>
    </lineage>
</organism>
<dbReference type="AlphaFoldDB" id="C4J2F2"/>
<dbReference type="EMBL" id="BT084999">
    <property type="protein sequence ID" value="ACR35352.1"/>
    <property type="molecule type" value="mRNA"/>
</dbReference>
<evidence type="ECO:0000313" key="1">
    <source>
        <dbReference type="EMBL" id="ACR35352.1"/>
    </source>
</evidence>
<sequence>MHMLLHYCHRLDYTASHSHLFRKQKEPAFYQFLLH</sequence>
<name>C4J2F2_MAIZE</name>
<protein>
    <submittedName>
        <fullName evidence="1">Uncharacterized protein</fullName>
    </submittedName>
</protein>
<accession>C4J2F2</accession>